<feature type="chain" id="PRO_5042222316" description="Secreted protein" evidence="2">
    <location>
        <begin position="31"/>
        <end position="86"/>
    </location>
</feature>
<evidence type="ECO:0008006" key="5">
    <source>
        <dbReference type="Google" id="ProtNLM"/>
    </source>
</evidence>
<evidence type="ECO:0000313" key="3">
    <source>
        <dbReference type="EMBL" id="KAI1708093.1"/>
    </source>
</evidence>
<feature type="region of interest" description="Disordered" evidence="1">
    <location>
        <begin position="22"/>
        <end position="86"/>
    </location>
</feature>
<organism evidence="3 4">
    <name type="scientific">Ditylenchus destructor</name>
    <dbReference type="NCBI Taxonomy" id="166010"/>
    <lineage>
        <taxon>Eukaryota</taxon>
        <taxon>Metazoa</taxon>
        <taxon>Ecdysozoa</taxon>
        <taxon>Nematoda</taxon>
        <taxon>Chromadorea</taxon>
        <taxon>Rhabditida</taxon>
        <taxon>Tylenchina</taxon>
        <taxon>Tylenchomorpha</taxon>
        <taxon>Sphaerularioidea</taxon>
        <taxon>Anguinidae</taxon>
        <taxon>Anguininae</taxon>
        <taxon>Ditylenchus</taxon>
    </lineage>
</organism>
<gene>
    <name evidence="3" type="ORF">DdX_12040</name>
</gene>
<evidence type="ECO:0000256" key="2">
    <source>
        <dbReference type="SAM" id="SignalP"/>
    </source>
</evidence>
<reference evidence="3" key="1">
    <citation type="submission" date="2022-01" db="EMBL/GenBank/DDBJ databases">
        <title>Genome Sequence Resource for Two Populations of Ditylenchus destructor, the Migratory Endoparasitic Phytonematode.</title>
        <authorList>
            <person name="Zhang H."/>
            <person name="Lin R."/>
            <person name="Xie B."/>
        </authorList>
    </citation>
    <scope>NUCLEOTIDE SEQUENCE</scope>
    <source>
        <strain evidence="3">BazhouSP</strain>
    </source>
</reference>
<evidence type="ECO:0000256" key="1">
    <source>
        <dbReference type="SAM" id="MobiDB-lite"/>
    </source>
</evidence>
<evidence type="ECO:0000313" key="4">
    <source>
        <dbReference type="Proteomes" id="UP001201812"/>
    </source>
</evidence>
<feature type="signal peptide" evidence="2">
    <location>
        <begin position="1"/>
        <end position="30"/>
    </location>
</feature>
<feature type="compositionally biased region" description="Polar residues" evidence="1">
    <location>
        <begin position="29"/>
        <end position="39"/>
    </location>
</feature>
<dbReference type="Proteomes" id="UP001201812">
    <property type="component" value="Unassembled WGS sequence"/>
</dbReference>
<proteinExistence type="predicted"/>
<protein>
    <recommendedName>
        <fullName evidence="5">Secreted protein</fullName>
    </recommendedName>
</protein>
<accession>A0AAD4N145</accession>
<dbReference type="AlphaFoldDB" id="A0AAD4N145"/>
<feature type="compositionally biased region" description="Basic and acidic residues" evidence="1">
    <location>
        <begin position="40"/>
        <end position="73"/>
    </location>
</feature>
<name>A0AAD4N145_9BILA</name>
<keyword evidence="4" id="KW-1185">Reference proteome</keyword>
<dbReference type="EMBL" id="JAKKPZ010000037">
    <property type="protein sequence ID" value="KAI1708093.1"/>
    <property type="molecule type" value="Genomic_DNA"/>
</dbReference>
<keyword evidence="2" id="KW-0732">Signal</keyword>
<comment type="caution">
    <text evidence="3">The sequence shown here is derived from an EMBL/GenBank/DDBJ whole genome shotgun (WGS) entry which is preliminary data.</text>
</comment>
<sequence length="86" mass="9661">MKGRGFIFILLAMFILQLVPLYVSPPPGTSTNDDPSTQGELHEDEAQKPEEGGSEEPKRCDSQETESEQKRESFSNPPMQHDELNI</sequence>